<accession>A0ABQ7AJG4</accession>
<name>A0ABQ7AJG4_BRACR</name>
<protein>
    <submittedName>
        <fullName evidence="1">Uncharacterized protein</fullName>
    </submittedName>
</protein>
<evidence type="ECO:0000313" key="2">
    <source>
        <dbReference type="Proteomes" id="UP000266723"/>
    </source>
</evidence>
<organism evidence="1 2">
    <name type="scientific">Brassica cretica</name>
    <name type="common">Mustard</name>
    <dbReference type="NCBI Taxonomy" id="69181"/>
    <lineage>
        <taxon>Eukaryota</taxon>
        <taxon>Viridiplantae</taxon>
        <taxon>Streptophyta</taxon>
        <taxon>Embryophyta</taxon>
        <taxon>Tracheophyta</taxon>
        <taxon>Spermatophyta</taxon>
        <taxon>Magnoliopsida</taxon>
        <taxon>eudicotyledons</taxon>
        <taxon>Gunneridae</taxon>
        <taxon>Pentapetalae</taxon>
        <taxon>rosids</taxon>
        <taxon>malvids</taxon>
        <taxon>Brassicales</taxon>
        <taxon>Brassicaceae</taxon>
        <taxon>Brassiceae</taxon>
        <taxon>Brassica</taxon>
    </lineage>
</organism>
<gene>
    <name evidence="1" type="ORF">DY000_02054710</name>
</gene>
<dbReference type="Proteomes" id="UP000266723">
    <property type="component" value="Unassembled WGS sequence"/>
</dbReference>
<sequence>MGYLRGKWLLYDCICLWNPPAAHIHFRACGGSCYLLQYCYLCFGKEQGNYLFFEYEEVALRWIGYPGNFKYSIRNSRIFYYKCILVMQIKRGLGLRSKHLSGEDISVPGAIRMLRYGLCVFSDSSLDLSPKLITKHCGTVSSR</sequence>
<keyword evidence="2" id="KW-1185">Reference proteome</keyword>
<comment type="caution">
    <text evidence="1">The sequence shown here is derived from an EMBL/GenBank/DDBJ whole genome shotgun (WGS) entry which is preliminary data.</text>
</comment>
<evidence type="ECO:0000313" key="1">
    <source>
        <dbReference type="EMBL" id="KAF3497783.1"/>
    </source>
</evidence>
<reference evidence="1 2" key="1">
    <citation type="journal article" date="2020" name="BMC Genomics">
        <title>Intraspecific diversification of the crop wild relative Brassica cretica Lam. using demographic model selection.</title>
        <authorList>
            <person name="Kioukis A."/>
            <person name="Michalopoulou V.A."/>
            <person name="Briers L."/>
            <person name="Pirintsos S."/>
            <person name="Studholme D.J."/>
            <person name="Pavlidis P."/>
            <person name="Sarris P.F."/>
        </authorList>
    </citation>
    <scope>NUCLEOTIDE SEQUENCE [LARGE SCALE GENOMIC DNA]</scope>
    <source>
        <strain evidence="2">cv. PFS-1207/04</strain>
    </source>
</reference>
<dbReference type="EMBL" id="QGKV02002055">
    <property type="protein sequence ID" value="KAF3497783.1"/>
    <property type="molecule type" value="Genomic_DNA"/>
</dbReference>
<proteinExistence type="predicted"/>